<dbReference type="GO" id="GO:0050277">
    <property type="term" value="F:sedoheptulokinase activity"/>
    <property type="evidence" value="ECO:0000318"/>
    <property type="project" value="GO_Central"/>
</dbReference>
<sequence length="430" mass="47486">MTEQVHVGIDIGTTSAKICARNGENVILEFKKIYEGDNSDAAGLQNPKIIIQTVLDLLERTKSNLESRNLKISNIWTCGQMHGIVMWKQRQNEIDLETLTISPLYNWTYSSTELPAFLKTIPKWECGDLHPGFGLVTLAFLNYSNPEFLTNFIHCGTIMDLFISILTQNPDPLISHHNAHSWGYCTENATWQSEILDFLPKTLKLPDINSSSEVSGTWHGAKCHVASGDLQASVASLDYYENTAYVILGTSAQLCCLIQTSEKNATVIPATVVRLPFSTSKTLVAACAMNGGNALEATLKMNSPEVYSSNRLQELLNQLDKSAPAMPPNLRIDPIFIPERGSSKTFSISGTSDDPLQLLEATHQGIIRNLFELFPIPLLKSLKIRRVALVGSAQSPRFRRHLEEACGSNNFELLVSSSPISTPLGATKFF</sequence>
<protein>
    <submittedName>
        <fullName evidence="5">Carbohydrate kinase FGGY N-terminal domain-containing protein</fullName>
    </submittedName>
</protein>
<dbReference type="InParanoid" id="O45814"/>
<dbReference type="Reactome" id="R-CEL-71336">
    <property type="pathway name" value="Pentose phosphate pathway"/>
</dbReference>
<comment type="similarity">
    <text evidence="1">Belongs to the FGGY kinase family.</text>
</comment>
<evidence type="ECO:0007829" key="8">
    <source>
        <dbReference type="PeptideAtlas" id="O45814"/>
    </source>
</evidence>
<dbReference type="KEGG" id="cel:CELE_T25C8.1"/>
<dbReference type="PANTHER" id="PTHR10196:SF67">
    <property type="entry name" value="SEDOHEPTULOKINASE"/>
    <property type="match status" value="1"/>
</dbReference>
<dbReference type="InterPro" id="IPR018484">
    <property type="entry name" value="FGGY_N"/>
</dbReference>
<keyword evidence="2" id="KW-0808">Transferase</keyword>
<dbReference type="HOGENOM" id="CLU_021676_0_0_1"/>
<evidence type="ECO:0000256" key="2">
    <source>
        <dbReference type="ARBA" id="ARBA00022679"/>
    </source>
</evidence>
<dbReference type="SUPFAM" id="SSF53067">
    <property type="entry name" value="Actin-like ATPase domain"/>
    <property type="match status" value="1"/>
</dbReference>
<name>O45814_CAEEL</name>
<dbReference type="SMR" id="O45814"/>
<evidence type="ECO:0000256" key="3">
    <source>
        <dbReference type="ARBA" id="ARBA00022777"/>
    </source>
</evidence>
<dbReference type="Proteomes" id="UP000001940">
    <property type="component" value="Chromosome III"/>
</dbReference>
<dbReference type="PaxDb" id="6239-T25C8.1"/>
<dbReference type="PeptideAtlas" id="O45814"/>
<dbReference type="InterPro" id="IPR043129">
    <property type="entry name" value="ATPase_NBD"/>
</dbReference>
<dbReference type="OrthoDB" id="10264182at2759"/>
<dbReference type="WormBase" id="T25C8.1">
    <property type="protein sequence ID" value="CE54129"/>
    <property type="gene ID" value="WBGene00012017"/>
    <property type="gene designation" value="shpk-1"/>
</dbReference>
<dbReference type="PhylomeDB" id="O45814"/>
<dbReference type="eggNOG" id="KOG2517">
    <property type="taxonomic scope" value="Eukaryota"/>
</dbReference>
<gene>
    <name evidence="5 7" type="primary">shpk-1</name>
    <name evidence="5" type="ORF">CELE_T25C8.1</name>
    <name evidence="7" type="ORF">T25C8.1</name>
</gene>
<dbReference type="PIR" id="T25271">
    <property type="entry name" value="T25271"/>
</dbReference>
<evidence type="ECO:0000313" key="6">
    <source>
        <dbReference type="Proteomes" id="UP000001940"/>
    </source>
</evidence>
<proteinExistence type="evidence at protein level"/>
<dbReference type="FunCoup" id="O45814">
    <property type="interactions" value="578"/>
</dbReference>
<reference evidence="5 6" key="1">
    <citation type="journal article" date="1998" name="Science">
        <title>Genome sequence of the nematode C. elegans: a platform for investigating biology.</title>
        <authorList>
            <consortium name="The C. elegans sequencing consortium"/>
            <person name="Sulson J.E."/>
            <person name="Waterston R."/>
        </authorList>
    </citation>
    <scope>NUCLEOTIDE SEQUENCE [LARGE SCALE GENOMIC DNA]</scope>
    <source>
        <strain evidence="5 6">Bristol N2</strain>
    </source>
</reference>
<dbReference type="CTD" id="188886"/>
<dbReference type="Gene3D" id="3.30.420.40">
    <property type="match status" value="1"/>
</dbReference>
<dbReference type="GeneID" id="188886"/>
<accession>O45814</accession>
<dbReference type="GO" id="GO:0005975">
    <property type="term" value="P:carbohydrate metabolic process"/>
    <property type="evidence" value="ECO:0007669"/>
    <property type="project" value="InterPro"/>
</dbReference>
<dbReference type="CDD" id="cd07777">
    <property type="entry name" value="ASKHA_NBD_FGGY_SHK"/>
    <property type="match status" value="1"/>
</dbReference>
<evidence type="ECO:0000313" key="5">
    <source>
        <dbReference type="EMBL" id="CAB05816.3"/>
    </source>
</evidence>
<keyword evidence="3 5" id="KW-0418">Kinase</keyword>
<dbReference type="FunFam" id="3.30.420.40:FF:000431">
    <property type="entry name" value="Protein CBG18255"/>
    <property type="match status" value="1"/>
</dbReference>
<feature type="domain" description="Carbohydrate kinase FGGY N-terminal" evidence="4">
    <location>
        <begin position="6"/>
        <end position="218"/>
    </location>
</feature>
<dbReference type="UCSC" id="T25C8.1">
    <property type="organism name" value="c. elegans"/>
</dbReference>
<dbReference type="AlphaFoldDB" id="O45814"/>
<dbReference type="GO" id="GO:0005829">
    <property type="term" value="C:cytosol"/>
    <property type="evidence" value="ECO:0000318"/>
    <property type="project" value="GO_Central"/>
</dbReference>
<evidence type="ECO:0000313" key="7">
    <source>
        <dbReference type="WormBase" id="T25C8.1"/>
    </source>
</evidence>
<dbReference type="Bgee" id="WBGene00012017">
    <property type="expression patterns" value="Expressed in adult organism and 1 other cell type or tissue"/>
</dbReference>
<dbReference type="Pfam" id="PF00370">
    <property type="entry name" value="FGGY_N"/>
    <property type="match status" value="1"/>
</dbReference>
<dbReference type="PANTHER" id="PTHR10196">
    <property type="entry name" value="SUGAR KINASE"/>
    <property type="match status" value="1"/>
</dbReference>
<dbReference type="STRING" id="6239.T25C8.1.1"/>
<organism evidence="5 6">
    <name type="scientific">Caenorhabditis elegans</name>
    <dbReference type="NCBI Taxonomy" id="6239"/>
    <lineage>
        <taxon>Eukaryota</taxon>
        <taxon>Metazoa</taxon>
        <taxon>Ecdysozoa</taxon>
        <taxon>Nematoda</taxon>
        <taxon>Chromadorea</taxon>
        <taxon>Rhabditida</taxon>
        <taxon>Rhabditina</taxon>
        <taxon>Rhabditomorpha</taxon>
        <taxon>Rhabditoidea</taxon>
        <taxon>Rhabditidae</taxon>
        <taxon>Peloderinae</taxon>
        <taxon>Caenorhabditis</taxon>
    </lineage>
</organism>
<evidence type="ECO:0000259" key="4">
    <source>
        <dbReference type="Pfam" id="PF00370"/>
    </source>
</evidence>
<dbReference type="RefSeq" id="NP_001366916.1">
    <property type="nucleotide sequence ID" value="NM_001379986.2"/>
</dbReference>
<keyword evidence="6" id="KW-1185">Reference proteome</keyword>
<dbReference type="AGR" id="WB:WBGene00012017"/>
<evidence type="ECO:0000256" key="1">
    <source>
        <dbReference type="ARBA" id="ARBA00009156"/>
    </source>
</evidence>
<keyword evidence="8" id="KW-1267">Proteomics identification</keyword>
<dbReference type="EMBL" id="BX284603">
    <property type="protein sequence ID" value="CAB05816.3"/>
    <property type="molecule type" value="Genomic_DNA"/>
</dbReference>